<evidence type="ECO:0000256" key="1">
    <source>
        <dbReference type="SAM" id="MobiDB-lite"/>
    </source>
</evidence>
<dbReference type="AlphaFoldDB" id="A0A061S1B5"/>
<gene>
    <name evidence="2" type="ORF">TSPGSL018_19226</name>
</gene>
<reference evidence="2" key="1">
    <citation type="submission" date="2014-05" db="EMBL/GenBank/DDBJ databases">
        <title>The transcriptome of the halophilic microalga Tetraselmis sp. GSL018 isolated from the Great Salt Lake, Utah.</title>
        <authorList>
            <person name="Jinkerson R.E."/>
            <person name="D'Adamo S."/>
            <person name="Posewitz M.C."/>
        </authorList>
    </citation>
    <scope>NUCLEOTIDE SEQUENCE</scope>
    <source>
        <strain evidence="2">GSL018</strain>
    </source>
</reference>
<dbReference type="PANTHER" id="PTHR31043">
    <property type="entry name" value="NEPHROCYSTIN-4"/>
    <property type="match status" value="1"/>
</dbReference>
<evidence type="ECO:0000313" key="2">
    <source>
        <dbReference type="EMBL" id="JAC76799.1"/>
    </source>
</evidence>
<protein>
    <submittedName>
        <fullName evidence="2">Nephrocystin-4-like protein</fullName>
    </submittedName>
</protein>
<dbReference type="EMBL" id="GBEZ01008760">
    <property type="protein sequence ID" value="JAC76799.1"/>
    <property type="molecule type" value="Transcribed_RNA"/>
</dbReference>
<proteinExistence type="predicted"/>
<dbReference type="GO" id="GO:0005856">
    <property type="term" value="C:cytoskeleton"/>
    <property type="evidence" value="ECO:0007669"/>
    <property type="project" value="InterPro"/>
</dbReference>
<name>A0A061S1B5_9CHLO</name>
<sequence length="530" mass="59282">MRPTAIDVGPNPATDTPKHTPQGMQKLDFDPSNVEPTEYGTGVIVRHRGSLRSSIMFDDLTESGIATWERFFRLQRRRVAPLMPGSRRELGTTEFYRLRVVGLREVPMYATRVFEFRVNVTLFDERLGQFYGNTISSPTAPFQWISPKDSSQGVEVNLEFDVYFHSVVSDPSCLAVAEVVMVEKLYTGVIHGEYSVGWAALPLHRHLDGSQAAHQVLETSWVDIFAGTPRYLVFRDLVQGRAAEPPMPLGSSRLSYQFNAYPALLPIAPLLPENCLVTYTSLIPGLQRFNQHGILSTMPKRTINTLARPLPAPTFAVSLGNVFVQLPPHLHDVLSQYDMSELMTCKPPQMSEFELHLYVHNGRCIVGPEVTSSRVRIVNVAPHTYVLEGDEPLELDWLPGDMNIVLILEVIYTGPQMVRPQMLGSDPYKRQIVIGWAPIFPFKRISPLDGTEVNVGSFKANLRSGPGYWVREAPLLDLRGVMAKNGFSVQGPMQVHHLRSPAAHPQNRAPQGASPRSLLPMPLQLFLFSV</sequence>
<accession>A0A061S1B5</accession>
<dbReference type="GO" id="GO:0090090">
    <property type="term" value="P:negative regulation of canonical Wnt signaling pathway"/>
    <property type="evidence" value="ECO:0007669"/>
    <property type="project" value="InterPro"/>
</dbReference>
<feature type="region of interest" description="Disordered" evidence="1">
    <location>
        <begin position="497"/>
        <end position="516"/>
    </location>
</feature>
<organism evidence="2">
    <name type="scientific">Tetraselmis sp. GSL018</name>
    <dbReference type="NCBI Taxonomy" id="582737"/>
    <lineage>
        <taxon>Eukaryota</taxon>
        <taxon>Viridiplantae</taxon>
        <taxon>Chlorophyta</taxon>
        <taxon>core chlorophytes</taxon>
        <taxon>Chlorodendrophyceae</taxon>
        <taxon>Chlorodendrales</taxon>
        <taxon>Chlorodendraceae</taxon>
        <taxon>Tetraselmis</taxon>
    </lineage>
</organism>
<dbReference type="GO" id="GO:0097730">
    <property type="term" value="C:non-motile cilium"/>
    <property type="evidence" value="ECO:0007669"/>
    <property type="project" value="InterPro"/>
</dbReference>
<dbReference type="InterPro" id="IPR029775">
    <property type="entry name" value="NPHP4"/>
</dbReference>
<dbReference type="PANTHER" id="PTHR31043:SF3">
    <property type="entry name" value="NEPHROCYSTIN-4"/>
    <property type="match status" value="1"/>
</dbReference>
<feature type="region of interest" description="Disordered" evidence="1">
    <location>
        <begin position="1"/>
        <end position="32"/>
    </location>
</feature>